<evidence type="ECO:0000256" key="2">
    <source>
        <dbReference type="SAM" id="MobiDB-lite"/>
    </source>
</evidence>
<evidence type="ECO:0000313" key="4">
    <source>
        <dbReference type="Proteomes" id="UP001164746"/>
    </source>
</evidence>
<keyword evidence="4" id="KW-1185">Reference proteome</keyword>
<keyword evidence="1" id="KW-0802">TPR repeat</keyword>
<dbReference type="PROSITE" id="PS50005">
    <property type="entry name" value="TPR"/>
    <property type="match status" value="1"/>
</dbReference>
<feature type="compositionally biased region" description="Polar residues" evidence="2">
    <location>
        <begin position="1953"/>
        <end position="1964"/>
    </location>
</feature>
<dbReference type="InterPro" id="IPR019734">
    <property type="entry name" value="TPR_rpt"/>
</dbReference>
<feature type="region of interest" description="Disordered" evidence="2">
    <location>
        <begin position="1903"/>
        <end position="1964"/>
    </location>
</feature>
<evidence type="ECO:0000256" key="1">
    <source>
        <dbReference type="PROSITE-ProRule" id="PRU00339"/>
    </source>
</evidence>
<proteinExistence type="predicted"/>
<dbReference type="EMBL" id="CP111021">
    <property type="protein sequence ID" value="WAR16138.1"/>
    <property type="molecule type" value="Genomic_DNA"/>
</dbReference>
<dbReference type="InterPro" id="IPR011990">
    <property type="entry name" value="TPR-like_helical_dom_sf"/>
</dbReference>
<feature type="compositionally biased region" description="Polar residues" evidence="2">
    <location>
        <begin position="1986"/>
        <end position="2009"/>
    </location>
</feature>
<accession>A0ABY7F1S5</accession>
<feature type="compositionally biased region" description="Polar residues" evidence="2">
    <location>
        <begin position="1913"/>
        <end position="1931"/>
    </location>
</feature>
<gene>
    <name evidence="3" type="ORF">MAR_030732</name>
</gene>
<dbReference type="PANTHER" id="PTHR16155:SF19">
    <property type="entry name" value="DED DOMAIN-CONTAINING PROTEIN"/>
    <property type="match status" value="1"/>
</dbReference>
<feature type="repeat" description="TPR" evidence="1">
    <location>
        <begin position="1420"/>
        <end position="1453"/>
    </location>
</feature>
<feature type="region of interest" description="Disordered" evidence="2">
    <location>
        <begin position="1978"/>
        <end position="2029"/>
    </location>
</feature>
<sequence>MACKMLSDKEQNQNFCKTHSLLVDIGGDILRELIEYKLKLSSLDIITHLKDRATVGIINSLEKKKVLFKTQVKLLTSANPDLKEMDISLLTKVLLDTKIKLTKNEKDLVEGIRDKRNQLGHAVRAELVDLSLFEKTKITFGDLVKSLDKKLAETVNERVSLLEKRELVSPVSNLSVVQLRCEELQMKLVSSDEKPAEDILSLRKYGIALYMRNIARHLDGDVFLQALKSEGVIYDTTKRKLQAITDREEQAAQLVLYVLDDIGENVLKFCKCLRDQNSLLADQVEFSSSEGAETGKKLAEIEGEEIIKILTTTFEKVESKSVSSEDVHVQVERCRKCTVKFSVVKTCIEKAFEVELSGNNSRVHGIWWKHEDIRDEYEKQTITDSGANERVFEMDSEEFAEYLFKAMERNRKGTGPIFKSVIEEQSISADVFASLDKEELKELFTEALEKEGIKYGFGINSKLKNVQTDIKTQKLNYEPFNETSVNLRKFGTSGSDLRYEKGKVANTTRDLVDPVRYFMYPKFTRDYKMENVAKELVRFIQACLNGRQSGTFHYGIAEVDNSAGQVRGIDTELIDFHSFQHVLKNSLSRCFERNILSTVNQCIFPEQIVWVGDDKKNVVLEVDVDPFSGLQVDTCIKTKFPAHGHTVDKYFIYVRRPNCELECLVESKACSDSTVTILRQSLEARKRLESTYSDEITKSSMRLADLVHRVTGGYEYVTQNFCPFIIGGSLPENPRREQIIQSIHEMRHAFISSLVVFDFDKSTEVLKTVEGTEQYFEVGLAETVGNRKRRDSGVDIRKWNYWLYCNGNDELDRRDMDVTEWYQERQEGVKLIMDGFKQKVPADTSLFIILVYSKLVKSDPMYDFVRECTLHNRDSTIIVSESEENIKNLRLDIAGSVGEQRVSEIIFAGCEWKDVSIALAPKFKQNPDTVCQLPNSNGVIIDMTRREIQNLHITDIEIISGDQCRSSIESMTDTERRDFSQMQQELFFRGNEVTWWNFAFNRHVCERDHFETHKQKIYHRLNEVDQRIKVHEIYHHPGAGGTTLAKNLLWHFSQFKRGDKPTENVYRCGVLKTVRELETVKQAESFRTFKDTPDRAKPILLMLDNGSDESYNILKTELEETAYKSGYSTRIGHPYCLLIIVKRMPISVKNNPKLPVLSHGLSQTERDWFDSKNREMEGEHFEDHLQTLIAFNLMRKDFSEKYVTDITSHVMNELHDNEKTVLQNLAILTYFEPDGWVPRSVFNEVMQIEESTPFRYTIKDCLEVNRPVGLRRTISYTSSQSRPWGHHDALSLFLKEKSMLDRMPNCVLVISPLLAKEVLKQCQEAKSCTFEVLVDQLLDVMARHTDEQNDLSKQFVQNVCNLFKERKVYVNEKGETSKKMFSDLIHYIQNEEPISRGDRKNAGFSVLRLMQRCFKISKNPFVAQQLARYYKHIKEFTNAIKAIQSAIELNPKNPFLYDTFGQIYRSMLEQMTDTKTCMPVSDALQAIEYTELAVSKFQEAQKLSVEYECDLSSFGMEVITVLQFLESIGKIKDVDVSHEQIEQYLNNEDISVLAKLEPQMKIFQRGEAFQIHVEESLRHLEYYESIMTEKVYQVKGSNNAKLLLNTRQRFERFYSCSKEPSFKYKYGPTFKCVQEAFKIRTDKRDLLNHVQMARSQFEEDNIDVYNLLFFVGCKILEFSHEWEKKAHDARILEFRDAQKYSRILVEIQHKNKRPFIEGYLYYAILHWPTRDRRMTSTETFNGESFKNYLEEWQRKFEEMFPIRTKKDVPSQRQRVKTYFTLGKQGPGEDIVDQALVRTKWRKETEIKEGRTRIETMEDDIFNHKIGKQVFARLEGVVDPDGIYVHHKMQCSNSLRRYVEIPICLRRRYDSLANRKITFVLGFRWNGPVAFDPKEQGVCRANKNKTAEGVDDSPPSSLENEATDDMPTSKSAVETGARPKIKPAQVTEKVQKPRNISTRTKSVTESIWNSEKRNLTIQKTESKKVYNRNSMLGNQAKQNSSSSDFKTGTSGLDEFESPSDSKEPQFEDKL</sequence>
<organism evidence="3 4">
    <name type="scientific">Mya arenaria</name>
    <name type="common">Soft-shell clam</name>
    <dbReference type="NCBI Taxonomy" id="6604"/>
    <lineage>
        <taxon>Eukaryota</taxon>
        <taxon>Metazoa</taxon>
        <taxon>Spiralia</taxon>
        <taxon>Lophotrochozoa</taxon>
        <taxon>Mollusca</taxon>
        <taxon>Bivalvia</taxon>
        <taxon>Autobranchia</taxon>
        <taxon>Heteroconchia</taxon>
        <taxon>Euheterodonta</taxon>
        <taxon>Imparidentia</taxon>
        <taxon>Neoheterodontei</taxon>
        <taxon>Myida</taxon>
        <taxon>Myoidea</taxon>
        <taxon>Myidae</taxon>
        <taxon>Mya</taxon>
    </lineage>
</organism>
<protein>
    <submittedName>
        <fullName evidence="3">SAM9L-like protein</fullName>
    </submittedName>
</protein>
<dbReference type="SUPFAM" id="SSF48452">
    <property type="entry name" value="TPR-like"/>
    <property type="match status" value="1"/>
</dbReference>
<dbReference type="Proteomes" id="UP001164746">
    <property type="component" value="Chromosome 10"/>
</dbReference>
<feature type="compositionally biased region" description="Basic and acidic residues" evidence="2">
    <location>
        <begin position="2018"/>
        <end position="2029"/>
    </location>
</feature>
<name>A0ABY7F1S5_MYAAR</name>
<dbReference type="Gene3D" id="1.25.40.10">
    <property type="entry name" value="Tetratricopeptide repeat domain"/>
    <property type="match status" value="1"/>
</dbReference>
<evidence type="ECO:0000313" key="3">
    <source>
        <dbReference type="EMBL" id="WAR16138.1"/>
    </source>
</evidence>
<reference evidence="3" key="1">
    <citation type="submission" date="2022-11" db="EMBL/GenBank/DDBJ databases">
        <title>Centuries of genome instability and evolution in soft-shell clam transmissible cancer (bioRxiv).</title>
        <authorList>
            <person name="Hart S.F.M."/>
            <person name="Yonemitsu M.A."/>
            <person name="Giersch R.M."/>
            <person name="Beal B.F."/>
            <person name="Arriagada G."/>
            <person name="Davis B.W."/>
            <person name="Ostrander E.A."/>
            <person name="Goff S.P."/>
            <person name="Metzger M.J."/>
        </authorList>
    </citation>
    <scope>NUCLEOTIDE SEQUENCE</scope>
    <source>
        <strain evidence="3">MELC-2E11</strain>
        <tissue evidence="3">Siphon/mantle</tissue>
    </source>
</reference>
<dbReference type="PANTHER" id="PTHR16155">
    <property type="entry name" value="DED DOMAIN-CONTAINING PROTEIN"/>
    <property type="match status" value="1"/>
</dbReference>